<keyword evidence="3" id="KW-1185">Reference proteome</keyword>
<organism evidence="3">
    <name type="scientific">Leptosphaeria maculans (strain JN3 / isolate v23.1.3 / race Av1-4-5-6-7-8)</name>
    <name type="common">Blackleg fungus</name>
    <name type="synonym">Phoma lingam</name>
    <dbReference type="NCBI Taxonomy" id="985895"/>
    <lineage>
        <taxon>Eukaryota</taxon>
        <taxon>Fungi</taxon>
        <taxon>Dikarya</taxon>
        <taxon>Ascomycota</taxon>
        <taxon>Pezizomycotina</taxon>
        <taxon>Dothideomycetes</taxon>
        <taxon>Pleosporomycetidae</taxon>
        <taxon>Pleosporales</taxon>
        <taxon>Pleosporineae</taxon>
        <taxon>Leptosphaeriaceae</taxon>
        <taxon>Plenodomus</taxon>
        <taxon>Plenodomus lingam/Leptosphaeria maculans species complex</taxon>
    </lineage>
</organism>
<gene>
    <name evidence="2" type="ORF">LEMA_P046330.1</name>
</gene>
<dbReference type="EMBL" id="FP929083">
    <property type="protein sequence ID" value="CBX91927.1"/>
    <property type="molecule type" value="Genomic_DNA"/>
</dbReference>
<dbReference type="InParanoid" id="E5R4F9"/>
<feature type="compositionally biased region" description="Polar residues" evidence="1">
    <location>
        <begin position="72"/>
        <end position="86"/>
    </location>
</feature>
<feature type="region of interest" description="Disordered" evidence="1">
    <location>
        <begin position="34"/>
        <end position="119"/>
    </location>
</feature>
<protein>
    <submittedName>
        <fullName evidence="2">Predicted protein</fullName>
    </submittedName>
</protein>
<evidence type="ECO:0000313" key="3">
    <source>
        <dbReference type="Proteomes" id="UP000002668"/>
    </source>
</evidence>
<feature type="compositionally biased region" description="Pro residues" evidence="1">
    <location>
        <begin position="109"/>
        <end position="119"/>
    </location>
</feature>
<dbReference type="VEuPathDB" id="FungiDB:LEMA_P046330.1"/>
<accession>E5R4F9</accession>
<dbReference type="Proteomes" id="UP000002668">
    <property type="component" value="Genome"/>
</dbReference>
<reference evidence="3" key="1">
    <citation type="journal article" date="2011" name="Nat. Commun.">
        <title>Effector diversification within compartments of the Leptosphaeria maculans genome affected by Repeat-Induced Point mutations.</title>
        <authorList>
            <person name="Rouxel T."/>
            <person name="Grandaubert J."/>
            <person name="Hane J.K."/>
            <person name="Hoede C."/>
            <person name="van de Wouw A.P."/>
            <person name="Couloux A."/>
            <person name="Dominguez V."/>
            <person name="Anthouard V."/>
            <person name="Bally P."/>
            <person name="Bourras S."/>
            <person name="Cozijnsen A.J."/>
            <person name="Ciuffetti L.M."/>
            <person name="Degrave A."/>
            <person name="Dilmaghani A."/>
            <person name="Duret L."/>
            <person name="Fudal I."/>
            <person name="Goodwin S.B."/>
            <person name="Gout L."/>
            <person name="Glaser N."/>
            <person name="Linglin J."/>
            <person name="Kema G.H.J."/>
            <person name="Lapalu N."/>
            <person name="Lawrence C.B."/>
            <person name="May K."/>
            <person name="Meyer M."/>
            <person name="Ollivier B."/>
            <person name="Poulain J."/>
            <person name="Schoch C.L."/>
            <person name="Simon A."/>
            <person name="Spatafora J.W."/>
            <person name="Stachowiak A."/>
            <person name="Turgeon B.G."/>
            <person name="Tyler B.M."/>
            <person name="Vincent D."/>
            <person name="Weissenbach J."/>
            <person name="Amselem J."/>
            <person name="Quesneville H."/>
            <person name="Oliver R.P."/>
            <person name="Wincker P."/>
            <person name="Balesdent M.-H."/>
            <person name="Howlett B.J."/>
        </authorList>
    </citation>
    <scope>NUCLEOTIDE SEQUENCE [LARGE SCALE GENOMIC DNA]</scope>
    <source>
        <strain evidence="3">JN3 / isolate v23.1.3 / race Av1-4-5-6-7-8</strain>
    </source>
</reference>
<proteinExistence type="predicted"/>
<dbReference type="HOGENOM" id="CLU_2061919_0_0_1"/>
<evidence type="ECO:0000313" key="2">
    <source>
        <dbReference type="EMBL" id="CBX91927.1"/>
    </source>
</evidence>
<dbReference type="AlphaFoldDB" id="E5R4F9"/>
<evidence type="ECO:0000256" key="1">
    <source>
        <dbReference type="SAM" id="MobiDB-lite"/>
    </source>
</evidence>
<sequence>MSTRVAGRWSCLTQYVNKAEPPLSPRKVFFANRRPCEERAGESWHSPRSPTTGKHDEQRPTQPPFLSPASGRPSNEANKGQNSYEPSASLLPADHSAEAQLSVLDVAGPRPPASQQPSP</sequence>
<name>E5R4F9_LEPMJ</name>